<dbReference type="EMBL" id="BLPF01000003">
    <property type="protein sequence ID" value="GFJ83633.1"/>
    <property type="molecule type" value="Genomic_DNA"/>
</dbReference>
<comment type="caution">
    <text evidence="1">The sequence shown here is derived from an EMBL/GenBank/DDBJ whole genome shotgun (WGS) entry which is preliminary data.</text>
</comment>
<dbReference type="RefSeq" id="WP_173066376.1">
    <property type="nucleotide sequence ID" value="NZ_BLPF01000003.1"/>
</dbReference>
<dbReference type="AlphaFoldDB" id="A0A6V8KEI6"/>
<proteinExistence type="predicted"/>
<reference evidence="1 2" key="2">
    <citation type="submission" date="2020-03" db="EMBL/GenBank/DDBJ databases">
        <authorList>
            <person name="Ichikawa N."/>
            <person name="Kimura A."/>
            <person name="Kitahashi Y."/>
            <person name="Uohara A."/>
        </authorList>
    </citation>
    <scope>NUCLEOTIDE SEQUENCE [LARGE SCALE GENOMIC DNA]</scope>
    <source>
        <strain evidence="1 2">NBRC 108639</strain>
    </source>
</reference>
<accession>A0A6V8KEI6</accession>
<protein>
    <submittedName>
        <fullName evidence="1">Uncharacterized protein</fullName>
    </submittedName>
</protein>
<dbReference type="Proteomes" id="UP000482800">
    <property type="component" value="Unassembled WGS sequence"/>
</dbReference>
<sequence length="104" mass="11131">MTLRNSQTVTALELRVRIALTPDVVNTGAWSTISADALVTTVEQQADALVYTFTLKPGMRLGAATHFFGVQYGHATGGRDPSRDTYQAVATADDGARAEVDGRF</sequence>
<name>A0A6V8KEI6_9ACTN</name>
<keyword evidence="2" id="KW-1185">Reference proteome</keyword>
<evidence type="ECO:0000313" key="2">
    <source>
        <dbReference type="Proteomes" id="UP000482800"/>
    </source>
</evidence>
<gene>
    <name evidence="1" type="ORF">Phou_078130</name>
</gene>
<evidence type="ECO:0000313" key="1">
    <source>
        <dbReference type="EMBL" id="GFJ83633.1"/>
    </source>
</evidence>
<organism evidence="1 2">
    <name type="scientific">Phytohabitans houttuyneae</name>
    <dbReference type="NCBI Taxonomy" id="1076126"/>
    <lineage>
        <taxon>Bacteria</taxon>
        <taxon>Bacillati</taxon>
        <taxon>Actinomycetota</taxon>
        <taxon>Actinomycetes</taxon>
        <taxon>Micromonosporales</taxon>
        <taxon>Micromonosporaceae</taxon>
    </lineage>
</organism>
<reference evidence="1 2" key="1">
    <citation type="submission" date="2020-03" db="EMBL/GenBank/DDBJ databases">
        <title>Whole genome shotgun sequence of Phytohabitans houttuyneae NBRC 108639.</title>
        <authorList>
            <person name="Komaki H."/>
            <person name="Tamura T."/>
        </authorList>
    </citation>
    <scope>NUCLEOTIDE SEQUENCE [LARGE SCALE GENOMIC DNA]</scope>
    <source>
        <strain evidence="1 2">NBRC 108639</strain>
    </source>
</reference>